<evidence type="ECO:0000256" key="1">
    <source>
        <dbReference type="SAM" id="MobiDB-lite"/>
    </source>
</evidence>
<evidence type="ECO:0000313" key="3">
    <source>
        <dbReference type="Proteomes" id="UP001151760"/>
    </source>
</evidence>
<reference evidence="2" key="2">
    <citation type="submission" date="2022-01" db="EMBL/GenBank/DDBJ databases">
        <authorList>
            <person name="Yamashiro T."/>
            <person name="Shiraishi A."/>
            <person name="Satake H."/>
            <person name="Nakayama K."/>
        </authorList>
    </citation>
    <scope>NUCLEOTIDE SEQUENCE</scope>
</reference>
<proteinExistence type="predicted"/>
<accession>A0ABQ5D681</accession>
<keyword evidence="3" id="KW-1185">Reference proteome</keyword>
<comment type="caution">
    <text evidence="2">The sequence shown here is derived from an EMBL/GenBank/DDBJ whole genome shotgun (WGS) entry which is preliminary data.</text>
</comment>
<evidence type="ECO:0000313" key="2">
    <source>
        <dbReference type="EMBL" id="GJT34811.1"/>
    </source>
</evidence>
<reference evidence="2" key="1">
    <citation type="journal article" date="2022" name="Int. J. Mol. Sci.">
        <title>Draft Genome of Tanacetum Coccineum: Genomic Comparison of Closely Related Tanacetum-Family Plants.</title>
        <authorList>
            <person name="Yamashiro T."/>
            <person name="Shiraishi A."/>
            <person name="Nakayama K."/>
            <person name="Satake H."/>
        </authorList>
    </citation>
    <scope>NUCLEOTIDE SEQUENCE</scope>
</reference>
<gene>
    <name evidence="2" type="ORF">Tco_0925230</name>
</gene>
<sequence length="78" mass="8575">MSNSRQHVNTVSPNVNTGSSKLNIVDPSVNTASSYDQDSPKDMFTIGASHTLEATHVEFFSDEDEQEVDLGEHQQIPI</sequence>
<feature type="region of interest" description="Disordered" evidence="1">
    <location>
        <begin position="1"/>
        <end position="25"/>
    </location>
</feature>
<organism evidence="2 3">
    <name type="scientific">Tanacetum coccineum</name>
    <dbReference type="NCBI Taxonomy" id="301880"/>
    <lineage>
        <taxon>Eukaryota</taxon>
        <taxon>Viridiplantae</taxon>
        <taxon>Streptophyta</taxon>
        <taxon>Embryophyta</taxon>
        <taxon>Tracheophyta</taxon>
        <taxon>Spermatophyta</taxon>
        <taxon>Magnoliopsida</taxon>
        <taxon>eudicotyledons</taxon>
        <taxon>Gunneridae</taxon>
        <taxon>Pentapetalae</taxon>
        <taxon>asterids</taxon>
        <taxon>campanulids</taxon>
        <taxon>Asterales</taxon>
        <taxon>Asteraceae</taxon>
        <taxon>Asteroideae</taxon>
        <taxon>Anthemideae</taxon>
        <taxon>Anthemidinae</taxon>
        <taxon>Tanacetum</taxon>
    </lineage>
</organism>
<name>A0ABQ5D681_9ASTR</name>
<protein>
    <submittedName>
        <fullName evidence="2">Uncharacterized protein</fullName>
    </submittedName>
</protein>
<dbReference type="Proteomes" id="UP001151760">
    <property type="component" value="Unassembled WGS sequence"/>
</dbReference>
<dbReference type="EMBL" id="BQNB010014996">
    <property type="protein sequence ID" value="GJT34811.1"/>
    <property type="molecule type" value="Genomic_DNA"/>
</dbReference>